<dbReference type="KEGG" id="lhf:JCM16775_0855"/>
<keyword evidence="2" id="KW-1185">Reference proteome</keyword>
<sequence>MPSENVKWKRESIIMKWTEVGFFHEDLGDWIYNDRYEKEMIQIMKKDKAVFWGKEYNLKWRNYYGENKNEEKYNWELGNCENVYLRRFGNMIYTVPNYLEAHEKHYFFTSMGFTVENMKLIYSNKEILEMEILTLKDVIYQWLFTSHYSDDFINNLKEYASALINQIYFVDDERIDENIDKNFRKIVNLKENEVKLERIDISKFETVDVYLENGTVWQAFLRKNEKLYLNTDVDVSIRIL</sequence>
<protein>
    <recommendedName>
        <fullName evidence="3">DUF2262 domain-containing protein</fullName>
    </recommendedName>
</protein>
<dbReference type="RefSeq" id="WP_026746683.1">
    <property type="nucleotide sequence ID" value="NZ_AP019823.1"/>
</dbReference>
<accession>A0A510JFX0</accession>
<organism evidence="1 2">
    <name type="scientific">Leptotrichia hofstadii</name>
    <dbReference type="NCBI Taxonomy" id="157688"/>
    <lineage>
        <taxon>Bacteria</taxon>
        <taxon>Fusobacteriati</taxon>
        <taxon>Fusobacteriota</taxon>
        <taxon>Fusobacteriia</taxon>
        <taxon>Fusobacteriales</taxon>
        <taxon>Leptotrichiaceae</taxon>
        <taxon>Leptotrichia</taxon>
    </lineage>
</organism>
<dbReference type="OrthoDB" id="80128at2"/>
<name>A0A510JFX0_9FUSO</name>
<dbReference type="EMBL" id="AP019823">
    <property type="protein sequence ID" value="BBM38147.1"/>
    <property type="molecule type" value="Genomic_DNA"/>
</dbReference>
<reference evidence="1 2" key="1">
    <citation type="submission" date="2019-07" db="EMBL/GenBank/DDBJ databases">
        <title>Complete Genome Sequence of Leptotrichia hofstadii Strain JCM16775.</title>
        <authorList>
            <person name="Watanabe S."/>
            <person name="Cui L."/>
        </authorList>
    </citation>
    <scope>NUCLEOTIDE SEQUENCE [LARGE SCALE GENOMIC DNA]</scope>
    <source>
        <strain evidence="1 2">JCM16775</strain>
    </source>
</reference>
<evidence type="ECO:0000313" key="2">
    <source>
        <dbReference type="Proteomes" id="UP000321892"/>
    </source>
</evidence>
<evidence type="ECO:0000313" key="1">
    <source>
        <dbReference type="EMBL" id="BBM38147.1"/>
    </source>
</evidence>
<proteinExistence type="predicted"/>
<dbReference type="Proteomes" id="UP000321892">
    <property type="component" value="Chromosome"/>
</dbReference>
<gene>
    <name evidence="1" type="ORF">JCM16775_0855</name>
</gene>
<evidence type="ECO:0008006" key="3">
    <source>
        <dbReference type="Google" id="ProtNLM"/>
    </source>
</evidence>
<dbReference type="AlphaFoldDB" id="A0A510JFX0"/>